<reference evidence="7" key="2">
    <citation type="submission" date="2024-01" db="EMBL/GenBank/DDBJ databases">
        <authorList>
            <person name="An X."/>
            <person name="Liao Y."/>
            <person name="Yu Y."/>
            <person name="Fan J."/>
            <person name="Wan J."/>
            <person name="Wei Y."/>
            <person name="Ouyang Z."/>
        </authorList>
    </citation>
    <scope>NUCLEOTIDE SEQUENCE</scope>
    <source>
        <tissue evidence="7">Leaf</tissue>
    </source>
</reference>
<feature type="domain" description="Myb-like" evidence="6">
    <location>
        <begin position="4"/>
        <end position="56"/>
    </location>
</feature>
<dbReference type="SUPFAM" id="SSF46689">
    <property type="entry name" value="Homeodomain-like"/>
    <property type="match status" value="1"/>
</dbReference>
<evidence type="ECO:0000256" key="4">
    <source>
        <dbReference type="ARBA" id="ARBA00023163"/>
    </source>
</evidence>
<dbReference type="Pfam" id="PF00249">
    <property type="entry name" value="Myb_DNA-binding"/>
    <property type="match status" value="1"/>
</dbReference>
<gene>
    <name evidence="7" type="primary">MYB2</name>
</gene>
<dbReference type="PANTHER" id="PTHR43952">
    <property type="entry name" value="MYB FAMILY TRANSCRIPTION FACTOR-RELATED"/>
    <property type="match status" value="1"/>
</dbReference>
<accession>A0AAU7PIV4</accession>
<organism evidence="7">
    <name type="scientific">Mentha canadensis</name>
    <name type="common">Canada mint</name>
    <dbReference type="NCBI Taxonomy" id="294733"/>
    <lineage>
        <taxon>Eukaryota</taxon>
        <taxon>Viridiplantae</taxon>
        <taxon>Streptophyta</taxon>
        <taxon>Embryophyta</taxon>
        <taxon>Tracheophyta</taxon>
        <taxon>Spermatophyta</taxon>
        <taxon>Magnoliopsida</taxon>
        <taxon>eudicotyledons</taxon>
        <taxon>Gunneridae</taxon>
        <taxon>Pentapetalae</taxon>
        <taxon>asterids</taxon>
        <taxon>lamiids</taxon>
        <taxon>Lamiales</taxon>
        <taxon>Lamiaceae</taxon>
        <taxon>Nepetoideae</taxon>
        <taxon>Mentheae</taxon>
        <taxon>Menthinae</taxon>
        <taxon>Mentha</taxon>
    </lineage>
</organism>
<dbReference type="PANTHER" id="PTHR43952:SF72">
    <property type="entry name" value="MYB-LIKE DOMAIN-CONTAINING PROTEIN"/>
    <property type="match status" value="1"/>
</dbReference>
<evidence type="ECO:0000256" key="1">
    <source>
        <dbReference type="ARBA" id="ARBA00004123"/>
    </source>
</evidence>
<evidence type="ECO:0000313" key="7">
    <source>
        <dbReference type="EMBL" id="XBS51284.1"/>
    </source>
</evidence>
<sequence length="73" mass="8613">MSSKSSSWTAWQNKVFEDALVNYDRNKPEWWQNVAKAVGGKSVEEVKRHYQKLVEDINHIENEKVPVPNYNKH</sequence>
<keyword evidence="3" id="KW-0805">Transcription regulation</keyword>
<dbReference type="GO" id="GO:0009908">
    <property type="term" value="P:flower development"/>
    <property type="evidence" value="ECO:0007669"/>
    <property type="project" value="UniProtKB-ARBA"/>
</dbReference>
<evidence type="ECO:0000256" key="3">
    <source>
        <dbReference type="ARBA" id="ARBA00023015"/>
    </source>
</evidence>
<evidence type="ECO:0000256" key="2">
    <source>
        <dbReference type="ARBA" id="ARBA00022473"/>
    </source>
</evidence>
<comment type="subcellular location">
    <subcellularLocation>
        <location evidence="1">Nucleus</location>
    </subcellularLocation>
</comment>
<dbReference type="GO" id="GO:0005634">
    <property type="term" value="C:nucleus"/>
    <property type="evidence" value="ECO:0007669"/>
    <property type="project" value="UniProtKB-SubCell"/>
</dbReference>
<protein>
    <submittedName>
        <fullName evidence="7">MYB-related transcription factor MYB2</fullName>
    </submittedName>
</protein>
<dbReference type="InterPro" id="IPR001005">
    <property type="entry name" value="SANT/Myb"/>
</dbReference>
<dbReference type="EMBL" id="PP236793">
    <property type="protein sequence ID" value="XBS51284.1"/>
    <property type="molecule type" value="mRNA"/>
</dbReference>
<keyword evidence="5" id="KW-0539">Nucleus</keyword>
<keyword evidence="4" id="KW-0804">Transcription</keyword>
<reference evidence="7" key="1">
    <citation type="journal article" date="2024" name="Planta">
        <title>Effects of MhMYB1 and MhMYB2 transcription factors on the monoterpenoid biosynthesis pathway in l-menthol chemotype of Mentha haplocalyx Briq.</title>
        <authorList>
            <person name="An X."/>
            <person name="Liao Y."/>
            <person name="Yu Y."/>
            <person name="Fan J."/>
            <person name="Wan J."/>
            <person name="Wei Y."/>
            <person name="Ouyang Z."/>
        </authorList>
    </citation>
    <scope>NUCLEOTIDE SEQUENCE</scope>
    <source>
        <tissue evidence="7">Leaf</tissue>
    </source>
</reference>
<dbReference type="SMART" id="SM00717">
    <property type="entry name" value="SANT"/>
    <property type="match status" value="1"/>
</dbReference>
<dbReference type="GO" id="GO:0048262">
    <property type="term" value="P:determination of dorsal/ventral asymmetry"/>
    <property type="evidence" value="ECO:0007669"/>
    <property type="project" value="UniProtKB-ARBA"/>
</dbReference>
<dbReference type="CDD" id="cd00167">
    <property type="entry name" value="SANT"/>
    <property type="match status" value="1"/>
</dbReference>
<dbReference type="FunFam" id="1.10.10.60:FF:000154">
    <property type="entry name" value="Transcription factor SRM1"/>
    <property type="match status" value="1"/>
</dbReference>
<dbReference type="AlphaFoldDB" id="A0AAU7PIV4"/>
<evidence type="ECO:0000259" key="6">
    <source>
        <dbReference type="SMART" id="SM00717"/>
    </source>
</evidence>
<dbReference type="InterPro" id="IPR009057">
    <property type="entry name" value="Homeodomain-like_sf"/>
</dbReference>
<name>A0AAU7PIV4_9LAMI</name>
<dbReference type="GO" id="GO:0003700">
    <property type="term" value="F:DNA-binding transcription factor activity"/>
    <property type="evidence" value="ECO:0007669"/>
    <property type="project" value="InterPro"/>
</dbReference>
<dbReference type="Gene3D" id="1.10.10.60">
    <property type="entry name" value="Homeodomain-like"/>
    <property type="match status" value="1"/>
</dbReference>
<proteinExistence type="evidence at transcript level"/>
<evidence type="ECO:0000256" key="5">
    <source>
        <dbReference type="ARBA" id="ARBA00023242"/>
    </source>
</evidence>
<keyword evidence="2" id="KW-0217">Developmental protein</keyword>
<dbReference type="InterPro" id="IPR044636">
    <property type="entry name" value="RADIALIS-like"/>
</dbReference>